<proteinExistence type="predicted"/>
<accession>A0ABR4QRV5</accession>
<name>A0ABR4QRV5_9CEST</name>
<organism evidence="1 2">
    <name type="scientific">Taenia crassiceps</name>
    <dbReference type="NCBI Taxonomy" id="6207"/>
    <lineage>
        <taxon>Eukaryota</taxon>
        <taxon>Metazoa</taxon>
        <taxon>Spiralia</taxon>
        <taxon>Lophotrochozoa</taxon>
        <taxon>Platyhelminthes</taxon>
        <taxon>Cestoda</taxon>
        <taxon>Eucestoda</taxon>
        <taxon>Cyclophyllidea</taxon>
        <taxon>Taeniidae</taxon>
        <taxon>Taenia</taxon>
    </lineage>
</organism>
<reference evidence="1 2" key="1">
    <citation type="journal article" date="2022" name="Front. Cell. Infect. Microbiol.">
        <title>The Genomes of Two Strains of Taenia crassiceps the Animal Model for the Study of Human Cysticercosis.</title>
        <authorList>
            <person name="Bobes R.J."/>
            <person name="Estrada K."/>
            <person name="Rios-Valencia D.G."/>
            <person name="Calderon-Gallegos A."/>
            <person name="de la Torre P."/>
            <person name="Carrero J.C."/>
            <person name="Sanchez-Flores A."/>
            <person name="Laclette J.P."/>
        </authorList>
    </citation>
    <scope>NUCLEOTIDE SEQUENCE [LARGE SCALE GENOMIC DNA]</scope>
    <source>
        <strain evidence="1">WFUcys</strain>
    </source>
</reference>
<keyword evidence="2" id="KW-1185">Reference proteome</keyword>
<sequence>MNSLIVALLDGAAFGFAHISPISVLLFGRNPFKPTQGRLYNPQWLSQLIPLHRQEMTFSEERTNSIIVPCALSNIWGVLNGQTVDGQGLQNETECCVVNPGEGVVVIEVMSLPRFLPFVIWRKHRDTEIFTKTKKSSDIPDKPDPPSLNDIDCFVDDEELTDSFVSRTLKFCEPGTFVVEVYGVAIGTHPVTMKSSRIMELIGQFLVHIIEKQEVCGIN</sequence>
<gene>
    <name evidence="1" type="ORF">TcWFU_003678</name>
</gene>
<dbReference type="Proteomes" id="UP001651158">
    <property type="component" value="Unassembled WGS sequence"/>
</dbReference>
<evidence type="ECO:0000313" key="1">
    <source>
        <dbReference type="EMBL" id="KAL5111818.1"/>
    </source>
</evidence>
<evidence type="ECO:0000313" key="2">
    <source>
        <dbReference type="Proteomes" id="UP001651158"/>
    </source>
</evidence>
<dbReference type="EMBL" id="JAKROA010000001">
    <property type="protein sequence ID" value="KAL5111818.1"/>
    <property type="molecule type" value="Genomic_DNA"/>
</dbReference>
<protein>
    <submittedName>
        <fullName evidence="1">Uncharacterized protein</fullName>
    </submittedName>
</protein>
<comment type="caution">
    <text evidence="1">The sequence shown here is derived from an EMBL/GenBank/DDBJ whole genome shotgun (WGS) entry which is preliminary data.</text>
</comment>